<dbReference type="EMBL" id="JBHMQT010000033">
    <property type="protein sequence ID" value="MFC0863799.1"/>
    <property type="molecule type" value="Genomic_DNA"/>
</dbReference>
<comment type="caution">
    <text evidence="2">The sequence shown here is derived from an EMBL/GenBank/DDBJ whole genome shotgun (WGS) entry which is preliminary data.</text>
</comment>
<feature type="transmembrane region" description="Helical" evidence="1">
    <location>
        <begin position="289"/>
        <end position="308"/>
    </location>
</feature>
<evidence type="ECO:0000313" key="3">
    <source>
        <dbReference type="Proteomes" id="UP001589870"/>
    </source>
</evidence>
<reference evidence="2 3" key="1">
    <citation type="submission" date="2024-09" db="EMBL/GenBank/DDBJ databases">
        <authorList>
            <person name="Sun Q."/>
            <person name="Mori K."/>
        </authorList>
    </citation>
    <scope>NUCLEOTIDE SEQUENCE [LARGE SCALE GENOMIC DNA]</scope>
    <source>
        <strain evidence="2 3">TBRC 1851</strain>
    </source>
</reference>
<evidence type="ECO:0000256" key="1">
    <source>
        <dbReference type="SAM" id="Phobius"/>
    </source>
</evidence>
<protein>
    <submittedName>
        <fullName evidence="2">Uncharacterized protein</fullName>
    </submittedName>
</protein>
<keyword evidence="1" id="KW-1133">Transmembrane helix</keyword>
<feature type="transmembrane region" description="Helical" evidence="1">
    <location>
        <begin position="82"/>
        <end position="109"/>
    </location>
</feature>
<feature type="transmembrane region" description="Helical" evidence="1">
    <location>
        <begin position="218"/>
        <end position="239"/>
    </location>
</feature>
<feature type="transmembrane region" description="Helical" evidence="1">
    <location>
        <begin position="251"/>
        <end position="277"/>
    </location>
</feature>
<feature type="transmembrane region" description="Helical" evidence="1">
    <location>
        <begin position="320"/>
        <end position="342"/>
    </location>
</feature>
<feature type="transmembrane region" description="Helical" evidence="1">
    <location>
        <begin position="184"/>
        <end position="206"/>
    </location>
</feature>
<name>A0ABV6U5S4_9ACTN</name>
<dbReference type="RefSeq" id="WP_394301932.1">
    <property type="nucleotide sequence ID" value="NZ_JBHMQT010000033.1"/>
</dbReference>
<sequence length="358" mass="38094">MSLLEDRYRRVLRLLPASYRAEREEEMVSAFLDGAGPAADDDDDARPRWPEIASIAALAVRVRLGGAGAAPRSIAWGRAVRLTALLGLAFQATMSCVYLAQALGAYGVFPMPYAHGEMPFGEPGSAERAWYLFKDLAPALWIVGYVALVRGRPRVAKVAAVLGLIAHCADFAVVWAGAHYPPFLTQWVIQSLMLVVPALALLVGFHRDAPARRRPGRVAALPLIAGAALFLIFMVLSAWNPAAGRSGPGMWAWVWPWLLPSGLSCLALLVASAGYFVAHLSAPRRRSPAVALALAILTVPVALTRLSYLNPGSGDQITETMNAVTVAQVIALLLCGLMLAVIGARSLPAGDTASRSVS</sequence>
<organism evidence="2 3">
    <name type="scientific">Sphaerimonospora cavernae</name>
    <dbReference type="NCBI Taxonomy" id="1740611"/>
    <lineage>
        <taxon>Bacteria</taxon>
        <taxon>Bacillati</taxon>
        <taxon>Actinomycetota</taxon>
        <taxon>Actinomycetes</taxon>
        <taxon>Streptosporangiales</taxon>
        <taxon>Streptosporangiaceae</taxon>
        <taxon>Sphaerimonospora</taxon>
    </lineage>
</organism>
<evidence type="ECO:0000313" key="2">
    <source>
        <dbReference type="EMBL" id="MFC0863799.1"/>
    </source>
</evidence>
<dbReference type="Proteomes" id="UP001589870">
    <property type="component" value="Unassembled WGS sequence"/>
</dbReference>
<accession>A0ABV6U5S4</accession>
<keyword evidence="3" id="KW-1185">Reference proteome</keyword>
<keyword evidence="1" id="KW-0812">Transmembrane</keyword>
<feature type="transmembrane region" description="Helical" evidence="1">
    <location>
        <begin position="155"/>
        <end position="178"/>
    </location>
</feature>
<proteinExistence type="predicted"/>
<gene>
    <name evidence="2" type="ORF">ACFHYQ_15960</name>
</gene>
<keyword evidence="1" id="KW-0472">Membrane</keyword>
<feature type="transmembrane region" description="Helical" evidence="1">
    <location>
        <begin position="129"/>
        <end position="148"/>
    </location>
</feature>